<dbReference type="EMBL" id="JBHSZZ010000025">
    <property type="protein sequence ID" value="MFC7186364.1"/>
    <property type="molecule type" value="Genomic_DNA"/>
</dbReference>
<accession>A0ABD5YEM9</accession>
<name>A0ABD5YEM9_9EURY</name>
<sequence length="75" mass="8562">MVLKARLAVLDALSTDHEVTPEELSVETEYLREHLYDVLDELLAGTCGSSNQRRVRFAEHLVIERIERSSQYSAT</sequence>
<dbReference type="AlphaFoldDB" id="A0ABD5YEM9"/>
<proteinExistence type="predicted"/>
<dbReference type="Proteomes" id="UP001596390">
    <property type="component" value="Unassembled WGS sequence"/>
</dbReference>
<reference evidence="1 2" key="1">
    <citation type="journal article" date="2019" name="Int. J. Syst. Evol. Microbiol.">
        <title>The Global Catalogue of Microorganisms (GCM) 10K type strain sequencing project: providing services to taxonomists for standard genome sequencing and annotation.</title>
        <authorList>
            <consortium name="The Broad Institute Genomics Platform"/>
            <consortium name="The Broad Institute Genome Sequencing Center for Infectious Disease"/>
            <person name="Wu L."/>
            <person name="Ma J."/>
        </authorList>
    </citation>
    <scope>NUCLEOTIDE SEQUENCE [LARGE SCALE GENOMIC DNA]</scope>
    <source>
        <strain evidence="1 2">Q85</strain>
    </source>
</reference>
<protein>
    <submittedName>
        <fullName evidence="1">Uncharacterized protein</fullName>
    </submittedName>
</protein>
<comment type="caution">
    <text evidence="1">The sequence shown here is derived from an EMBL/GenBank/DDBJ whole genome shotgun (WGS) entry which is preliminary data.</text>
</comment>
<keyword evidence="2" id="KW-1185">Reference proteome</keyword>
<evidence type="ECO:0000313" key="1">
    <source>
        <dbReference type="EMBL" id="MFC7186364.1"/>
    </source>
</evidence>
<evidence type="ECO:0000313" key="2">
    <source>
        <dbReference type="Proteomes" id="UP001596390"/>
    </source>
</evidence>
<organism evidence="1 2">
    <name type="scientific">Halorubrum yunnanense</name>
    <dbReference type="NCBI Taxonomy" id="1526162"/>
    <lineage>
        <taxon>Archaea</taxon>
        <taxon>Methanobacteriati</taxon>
        <taxon>Methanobacteriota</taxon>
        <taxon>Stenosarchaea group</taxon>
        <taxon>Halobacteria</taxon>
        <taxon>Halobacteriales</taxon>
        <taxon>Haloferacaceae</taxon>
        <taxon>Halorubrum</taxon>
    </lineage>
</organism>
<gene>
    <name evidence="1" type="ORF">ACFQMK_05545</name>
</gene>
<dbReference type="RefSeq" id="WP_267663328.1">
    <property type="nucleotide sequence ID" value="NZ_JAODIX010000025.1"/>
</dbReference>